<dbReference type="RefSeq" id="WP_271220847.1">
    <property type="nucleotide sequence ID" value="NZ_BAAAVD010000037.1"/>
</dbReference>
<organism evidence="1 2">
    <name type="scientific">Streptosporangium carneum</name>
    <dbReference type="NCBI Taxonomy" id="47481"/>
    <lineage>
        <taxon>Bacteria</taxon>
        <taxon>Bacillati</taxon>
        <taxon>Actinomycetota</taxon>
        <taxon>Actinomycetes</taxon>
        <taxon>Streptosporangiales</taxon>
        <taxon>Streptosporangiaceae</taxon>
        <taxon>Streptosporangium</taxon>
    </lineage>
</organism>
<evidence type="ECO:0000313" key="1">
    <source>
        <dbReference type="EMBL" id="GLK12518.1"/>
    </source>
</evidence>
<dbReference type="Proteomes" id="UP001143474">
    <property type="component" value="Unassembled WGS sequence"/>
</dbReference>
<comment type="caution">
    <text evidence="1">The sequence shown here is derived from an EMBL/GenBank/DDBJ whole genome shotgun (WGS) entry which is preliminary data.</text>
</comment>
<protein>
    <submittedName>
        <fullName evidence="1">Uncharacterized protein</fullName>
    </submittedName>
</protein>
<reference evidence="1" key="1">
    <citation type="journal article" date="2014" name="Int. J. Syst. Evol. Microbiol.">
        <title>Complete genome sequence of Corynebacterium casei LMG S-19264T (=DSM 44701T), isolated from a smear-ripened cheese.</title>
        <authorList>
            <consortium name="US DOE Joint Genome Institute (JGI-PGF)"/>
            <person name="Walter F."/>
            <person name="Albersmeier A."/>
            <person name="Kalinowski J."/>
            <person name="Ruckert C."/>
        </authorList>
    </citation>
    <scope>NUCLEOTIDE SEQUENCE</scope>
    <source>
        <strain evidence="1">VKM Ac-2007</strain>
    </source>
</reference>
<dbReference type="EMBL" id="BSEV01000017">
    <property type="protein sequence ID" value="GLK12518.1"/>
    <property type="molecule type" value="Genomic_DNA"/>
</dbReference>
<proteinExistence type="predicted"/>
<reference evidence="1" key="2">
    <citation type="submission" date="2023-01" db="EMBL/GenBank/DDBJ databases">
        <authorList>
            <person name="Sun Q."/>
            <person name="Evtushenko L."/>
        </authorList>
    </citation>
    <scope>NUCLEOTIDE SEQUENCE</scope>
    <source>
        <strain evidence="1">VKM Ac-2007</strain>
    </source>
</reference>
<keyword evidence="2" id="KW-1185">Reference proteome</keyword>
<dbReference type="AlphaFoldDB" id="A0A9W6I7B6"/>
<evidence type="ECO:0000313" key="2">
    <source>
        <dbReference type="Proteomes" id="UP001143474"/>
    </source>
</evidence>
<sequence length="93" mass="10221">MTLTSPEHDTWAALTALAAGALTWQSTALMAGLMTARTAMGLLAEWQTRRTLVALARTAPAGLITIRRNASREQTLRLVWGADSDQRRRQSRT</sequence>
<name>A0A9W6I7B6_9ACTN</name>
<accession>A0A9W6I7B6</accession>
<gene>
    <name evidence="1" type="ORF">GCM10017600_59280</name>
</gene>